<dbReference type="EMBL" id="CP019343">
    <property type="protein sequence ID" value="ARN74373.1"/>
    <property type="molecule type" value="Genomic_DNA"/>
</dbReference>
<feature type="compositionally biased region" description="Low complexity" evidence="1">
    <location>
        <begin position="105"/>
        <end position="127"/>
    </location>
</feature>
<dbReference type="Pfam" id="PF17803">
    <property type="entry name" value="Cadherin_4"/>
    <property type="match status" value="4"/>
</dbReference>
<dbReference type="SUPFAM" id="SSF50939">
    <property type="entry name" value="Sialidases"/>
    <property type="match status" value="1"/>
</dbReference>
<keyword evidence="6" id="KW-1185">Reference proteome</keyword>
<feature type="domain" description="Cadherin-like" evidence="3">
    <location>
        <begin position="1906"/>
        <end position="2012"/>
    </location>
</feature>
<feature type="compositionally biased region" description="Basic and acidic residues" evidence="1">
    <location>
        <begin position="30"/>
        <end position="39"/>
    </location>
</feature>
<feature type="region of interest" description="Disordered" evidence="1">
    <location>
        <begin position="2273"/>
        <end position="2293"/>
    </location>
</feature>
<feature type="domain" description="RapA2 cadherin-like" evidence="2">
    <location>
        <begin position="3115"/>
        <end position="3179"/>
    </location>
</feature>
<sequence>MSDRKDKTPPGKNTTDKQQDKKGKSKKLKSAVENRKLDEGGQAYDESVIGRAAGNDFSIADLPSENSVQDSAKQSMAAVEEASEAADNKTVESEAAVIPDESAASTNSVSIPSPSSHVVTPSTLTTDTTNTIPDAVTPPGMGVNQPAVGAIVEPAQQTTSGSQQPPEIYLRGDHAGLVVEDNKVGQLASGKMTELGGTGQFVAEVDQGNYGRFSIDKNGNWQYQLDNKLPATDHLATGETVTEVFHIVTPEGLTQDIQITVQGHNDAPTIDQIHQQQTFEDGALLNGKITATDVDHGDHCSFSTASNIEGFRLNPDGSYQFNPSSAAYQHLAAGETQLLSIPVTVTDQQGATDTQLLQITVTGTNDKPTLAVNPGTYTTGQLEVTDIDTLDTHRFSVTAAAGQFGSLMVDPDTGRYSYTQNPSVAGMFLDKTTGVYRGTDTFEVKVTDPQGGEATQFISFAATATVSAPNSTHPLTPVITPMVATHPVVATTAPLTTGNAPTTPSNSVTIDLVASSDSGRSSTDNLTNQQTPTLTGQTAIAFSVVEIIDAGKVVATTTSDGQGHYSVTTQALAESSQSHQLTAQATAPSATTQVSSSGLAVTIDTHAEASISVAPVTSDNIINAAESGGPVMVSGSVGGDVVDGDVITLTVNGKQFTGTAQGGQYQIAVDGIALTADQHIIATVTSTDAAGNQKTAMLDHSYSVDTQATATVALQESSGDQVISATEAGSVGVLGQVEVGSTIDSLTVTDGQQTITIPTGAYQLDPVTGKFQITTDLSTLQDGQLSVELKGHDSAGNPFDQSNTMAKDTLASATVTVAPVTPDNIINAAESGSQVMVRGSTGGDVVDGDIVTLSVNGQSFTGVVKGSVYSIAVDGAALKADSHIVAEVTTSDKAGNLATATADHSYAVDTQTTATVAITDAGGDGVINAAEASRTIISGDIEPGASLEQLQVVDSQGKAFNISPSLIVIDGNGHWQFPIDAGTLADGKINVLSYSRDAAGNTATATAAIDKDSVTTARIALHDGNVGDKDDVLNAAEAKSSVVMGKVEAGSSIDSLVVTDGTNSITLAPNSFKVDASGRFHLITDLSPLQDGTLTIELKGQDRAGNPFDQTDSMEKDTVANAVDDKSTATEDQGPAATSGNVLNNDEQGASLTSSGDIAGLYGTYHFHSDGSYTYELDNSKVQSLAEGAKLEDHAQYTITDAAGNDNTATLKTVITGTNDLPVIAGVVNGAVIEAGSNTVGVDTASGQLVATDADTGDSLHWHVAQSQGIYGSLTMDQQGQWTYQLDNAAGSAASQMAAGEQRQDFFWVTATDGSGIAVPQKIAVDITGANDKAIIADAQTDATKISITEDRGYINTHYQLEYHGRLTISDPDAGEAQFDPNIGPQTYQGIGYDSSLGGHVLLMRGGGYTYYIDQRQSVVQNLGAGEHITDHATIKSVDGTEHIISVVINGTNDAPTVSAAPTLTPGTEDKDYTLHSSDLLSNASDIDHNDQGQLSVHQLEALKPDGSVAGTMVDNHNGTYTFQPEQNYNGPVQFHYHIQDAHGGSVSTSASLTLAAVQDRAVISGVDTGSVTEASYQDRSPDYAQPGISKLGQNALSVDGKLDITDADQGEAVFDTKGGTFTSYSGQYGHLLLNADGNWHYMVTVGSSDYVGNRISSVGSTIDQLGEGQSLTDTITVYSKDGTSHDIVITIHGDNDRPYCSSAVQLASGKEDTAQTLTVAELLKNTVDVDANDANQLSIGNMQVDHGSVTHNTDGTLTFTPEKDYNGQVNFTYDVKDAHGGVTQTGASLNLSAVGDAAIITSGPKQTITEDASGGNSEIASGSLTIVDPDAGEQRFQYSQFGEHAIHDPFGGQLRIDNAGTWGYTVPNSALQHLAAGQVEQVSYLVHSQDGTAHTINIEVVGSHDRPTATAQVINGVEDTSHHFTAAEFGFSDVDDGDTLQHITITQLPTATDGALFLNGQAVSAGQQIAAKDIPDLVFTPAANINGDIDFNYTTNDGHADSAVATAHLQIAAVGDAATITGDSSTAVTEDLNINRGFLIGQGLLHSQDVDNTADTFQVETLTQKVDGSASVGTLRMTQHGHWIYTVENNAVQHLAKGETLTETFTVHSEDGTAHTVSVDVIGTNDQPTLTINTTTPVTGDLVGADIDGDALQYDAIQPSGHYGHLTVDASGHYHYQQGSSVAGMNYDASTGTYSAKDVYEVRVSDGQGGETRQFLTFDITATVNAPAITGGQPVISAQVPTLPSVTSTQPTAATIQTTPPQNAVTLDLEAGSDTGQSTTDNYTKASTPTLSGHTDIPFSQVDIYSGNQLLGSTRSNASGQFQLVSAQLTDGVYPLTAQATAPSATAAVSSSPLSITVDTQVAPLAINLTHDTGSSATDLLTNDGALTITGQESGASLEYSIDGGKNWSNHFTPVTGANTVAVRQVDIAGNMSSPATLDFTLDNQVAAPTVSLRNDTSRTFNAAADGITKDPRLSIQSEAGARLEYSTDSGQHWSNGFTASEGANTFLVRQTDIAGNQSAATHFSFTLDTTPGTVTVDPISTDNALNAAENNQPLVITGTTSNTAPGDEVYIKIGSNNFYGAQVDANGHWQLTLNASEHQKILGSDKDYPITVGTIDAAGNATTEIVTHLLVDTANPLPVISVDPITTDNIINLAESQQTIDITGQASGDFNSGDPVSLTINGQTLASYSGQVDATGHYQIAVPASVLLNQTGGATGYTVEASIITKDSVGNLGSASSGNRNFSVDTTINPLQVSLTHDTGIAGDHITSDGGLTLGGQEPGALIEYSTDGGTHWSQQFTPQAGTNSVSVRQTDAAGNSSSPTAISFTLDNTVAAPQISLNTDSGSNHSDLISNKGVLNVAGVETGSTLEISTDGGQHWQSTFTAVEGVNNVLARQTDVAGNVSATSALNFTLDTQIDVSIYSSSVQANGDLKVDIFLPKDSVVDQLQISSGGVVLDVDLTKNLLVANSTLTPDHHYFTFVDIDLSSLPDGPLTISATAQDKAGNTASTQNNFGNQLVLDTQAQTQDDMARVIEDQTQPALGNVLSNDEAGSVVTSVGDIAGSYGVFHLQADGSYSYQLNNADPAVDALSPGSTPLVDRVSYTTQDAAGNVGQANLIIAITGSNDAPVISHPSFASTNEDTDYHLKVSDFNFTDVDGDSLHHITITELPTAEQGVLTMGGQAVHAGQSIAAADIPKLVFSPTQDFDKIGGYKFTVSDGHTDSAEKMNFIGVHAINDAPVINAASDLTGRVDEDAAINTVAGQMAMTDVDTASGHTWSVSTDPSHAAHYGTMTVDNTGAWHYALDNSNPAVNQLGHADVLTDNVMLLVDDGHGGVAEKEVVISIYGNDDRPPIPVAPTWKVPPTITGSHGNQNAQGSLGVPPMVIQGVPTPMTGWGISTGHGSVTSLQGHYGTLTINPATGELHYDYRTQSGVIKQGGGGGVDQDVTDVFTVTLGGSNNELAEVHLHVQSQSVHGNSGHHVDKTQLINMELLPLAPAQSDELEPDVEESSVTLQLQDDPTGQHSAVDDYLDVFQQAGAELADQQPNTDDDAASADNPLTALLDSGAVIDDTGGADNGLDPSALDVVLDDNDPSQDNDQPLQPIADIVDEQPLIPLDDNPPLPDDDPSQQGI</sequence>
<feature type="region of interest" description="Disordered" evidence="1">
    <location>
        <begin position="1125"/>
        <end position="1149"/>
    </location>
</feature>
<feature type="domain" description="RapA2 cadherin-like" evidence="2">
    <location>
        <begin position="2116"/>
        <end position="2177"/>
    </location>
</feature>
<evidence type="ECO:0000313" key="6">
    <source>
        <dbReference type="Proteomes" id="UP000193450"/>
    </source>
</evidence>
<feature type="compositionally biased region" description="Basic and acidic residues" evidence="1">
    <location>
        <begin position="1"/>
        <end position="22"/>
    </location>
</feature>
<evidence type="ECO:0000313" key="5">
    <source>
        <dbReference type="EMBL" id="ARN74373.1"/>
    </source>
</evidence>
<proteinExistence type="predicted"/>
<feature type="region of interest" description="Disordered" evidence="1">
    <location>
        <begin position="3497"/>
        <end position="3523"/>
    </location>
</feature>
<evidence type="ECO:0000256" key="1">
    <source>
        <dbReference type="SAM" id="MobiDB-lite"/>
    </source>
</evidence>
<name>A0A1X9NK86_9GAMM</name>
<dbReference type="InterPro" id="IPR010221">
    <property type="entry name" value="VCBS_dom"/>
</dbReference>
<evidence type="ECO:0008006" key="7">
    <source>
        <dbReference type="Google" id="ProtNLM"/>
    </source>
</evidence>
<accession>A0A1X9NK86</accession>
<feature type="compositionally biased region" description="Polar residues" evidence="1">
    <location>
        <begin position="1136"/>
        <end position="1149"/>
    </location>
</feature>
<feature type="domain" description="RapA2 cadherin-like" evidence="2">
    <location>
        <begin position="3229"/>
        <end position="3301"/>
    </location>
</feature>
<dbReference type="InterPro" id="IPR049826">
    <property type="entry name" value="Ig-like_ice"/>
</dbReference>
<dbReference type="Gene3D" id="2.60.40.10">
    <property type="entry name" value="Immunoglobulins"/>
    <property type="match status" value="19"/>
</dbReference>
<dbReference type="SUPFAM" id="SSF110296">
    <property type="entry name" value="Oligoxyloglucan reducing end-specific cellobiohydrolase"/>
    <property type="match status" value="1"/>
</dbReference>
<feature type="region of interest" description="Disordered" evidence="1">
    <location>
        <begin position="3570"/>
        <end position="3630"/>
    </location>
</feature>
<dbReference type="InterPro" id="IPR013783">
    <property type="entry name" value="Ig-like_fold"/>
</dbReference>
<dbReference type="NCBIfam" id="NF033510">
    <property type="entry name" value="Ca_tandemer"/>
    <property type="match status" value="6"/>
</dbReference>
<dbReference type="InterPro" id="IPR036278">
    <property type="entry name" value="Sialidase_sf"/>
</dbReference>
<dbReference type="Pfam" id="PF17963">
    <property type="entry name" value="Big_9"/>
    <property type="match status" value="2"/>
</dbReference>
<dbReference type="Pfam" id="PF17892">
    <property type="entry name" value="Cadherin_5"/>
    <property type="match status" value="3"/>
</dbReference>
<evidence type="ECO:0000259" key="3">
    <source>
        <dbReference type="Pfam" id="PF17892"/>
    </source>
</evidence>
<feature type="domain" description="Cadherin-like" evidence="3">
    <location>
        <begin position="1452"/>
        <end position="1555"/>
    </location>
</feature>
<dbReference type="KEGG" id="osg:BST96_09710"/>
<feature type="region of interest" description="Disordered" evidence="1">
    <location>
        <begin position="60"/>
        <end position="127"/>
    </location>
</feature>
<dbReference type="OrthoDB" id="9805100at2"/>
<dbReference type="Pfam" id="PF19077">
    <property type="entry name" value="Big_13"/>
    <property type="match status" value="2"/>
</dbReference>
<organism evidence="5 6">
    <name type="scientific">Oceanicoccus sagamiensis</name>
    <dbReference type="NCBI Taxonomy" id="716816"/>
    <lineage>
        <taxon>Bacteria</taxon>
        <taxon>Pseudomonadati</taxon>
        <taxon>Pseudomonadota</taxon>
        <taxon>Gammaproteobacteria</taxon>
        <taxon>Cellvibrionales</taxon>
        <taxon>Spongiibacteraceae</taxon>
        <taxon>Oceanicoccus</taxon>
    </lineage>
</organism>
<evidence type="ECO:0000259" key="4">
    <source>
        <dbReference type="Pfam" id="PF19077"/>
    </source>
</evidence>
<feature type="domain" description="Bacterial Ig-like" evidence="4">
    <location>
        <begin position="507"/>
        <end position="605"/>
    </location>
</feature>
<feature type="domain" description="RapA2 cadherin-like" evidence="2">
    <location>
        <begin position="1209"/>
        <end position="1284"/>
    </location>
</feature>
<feature type="compositionally biased region" description="Polar residues" evidence="1">
    <location>
        <begin position="2275"/>
        <end position="2293"/>
    </location>
</feature>
<dbReference type="NCBIfam" id="TIGR01965">
    <property type="entry name" value="VCBS_repeat"/>
    <property type="match status" value="12"/>
</dbReference>
<gene>
    <name evidence="5" type="ORF">BST96_09710</name>
</gene>
<dbReference type="NCBIfam" id="NF012211">
    <property type="entry name" value="tand_rpt_95"/>
    <property type="match status" value="2"/>
</dbReference>
<dbReference type="InterPro" id="IPR040853">
    <property type="entry name" value="RapA2_cadherin-like"/>
</dbReference>
<dbReference type="RefSeq" id="WP_085758516.1">
    <property type="nucleotide sequence ID" value="NZ_CP019343.1"/>
</dbReference>
<feature type="compositionally biased region" description="Acidic residues" evidence="1">
    <location>
        <begin position="3621"/>
        <end position="3630"/>
    </location>
</feature>
<feature type="domain" description="Cadherin-like" evidence="3">
    <location>
        <begin position="1696"/>
        <end position="1792"/>
    </location>
</feature>
<dbReference type="InterPro" id="IPR044016">
    <property type="entry name" value="Big_13"/>
</dbReference>
<feature type="compositionally biased region" description="Polar residues" evidence="1">
    <location>
        <begin position="64"/>
        <end position="74"/>
    </location>
</feature>
<dbReference type="InterPro" id="IPR041690">
    <property type="entry name" value="Cadherin_5"/>
</dbReference>
<dbReference type="Proteomes" id="UP000193450">
    <property type="component" value="Chromosome"/>
</dbReference>
<evidence type="ECO:0000259" key="2">
    <source>
        <dbReference type="Pfam" id="PF17803"/>
    </source>
</evidence>
<dbReference type="NCBIfam" id="NF012196">
    <property type="entry name" value="Ig_like_ice"/>
    <property type="match status" value="5"/>
</dbReference>
<protein>
    <recommendedName>
        <fullName evidence="7">Cadherin domain-containing protein</fullName>
    </recommendedName>
</protein>
<feature type="domain" description="Bacterial Ig-like" evidence="4">
    <location>
        <begin position="2265"/>
        <end position="2361"/>
    </location>
</feature>
<reference evidence="5 6" key="1">
    <citation type="submission" date="2016-11" db="EMBL/GenBank/DDBJ databases">
        <title>Trade-off between light-utilization and light-protection in marine flavobacteria.</title>
        <authorList>
            <person name="Kumagai Y."/>
        </authorList>
    </citation>
    <scope>NUCLEOTIDE SEQUENCE [LARGE SCALE GENOMIC DNA]</scope>
    <source>
        <strain evidence="5 6">NBRC 107125</strain>
    </source>
</reference>
<feature type="compositionally biased region" description="Polar residues" evidence="1">
    <location>
        <begin position="3508"/>
        <end position="3522"/>
    </location>
</feature>
<dbReference type="Gene3D" id="2.60.40.3440">
    <property type="match status" value="1"/>
</dbReference>
<dbReference type="STRING" id="716816.BST96_09710"/>
<feature type="region of interest" description="Disordered" evidence="1">
    <location>
        <begin position="1"/>
        <end position="45"/>
    </location>
</feature>